<dbReference type="SUPFAM" id="SSF143744">
    <property type="entry name" value="GlcG-like"/>
    <property type="match status" value="1"/>
</dbReference>
<dbReference type="Gene3D" id="3.30.450.150">
    <property type="entry name" value="Haem-degrading domain"/>
    <property type="match status" value="1"/>
</dbReference>
<protein>
    <submittedName>
        <fullName evidence="1">Heme-binding protein</fullName>
    </submittedName>
</protein>
<proteinExistence type="predicted"/>
<dbReference type="EMBL" id="CP058350">
    <property type="protein sequence ID" value="QLF70549.1"/>
    <property type="molecule type" value="Genomic_DNA"/>
</dbReference>
<dbReference type="Proteomes" id="UP000308530">
    <property type="component" value="Chromosome"/>
</dbReference>
<sequence length="140" mass="14177">MSEFFEESAQMTDRGVMAMLNAAIAKAGDMGQPQCIVIVDQSGVVLGSFRMRGARFLSLKSALAKARTAASINGATASIPEQARLLLSGATQGAVTGLKGGLPIRMNGVLVGGIGIGSGSGEQDEEVARAALDAIGADQP</sequence>
<dbReference type="PANTHER" id="PTHR34309">
    <property type="entry name" value="SLR1406 PROTEIN"/>
    <property type="match status" value="1"/>
</dbReference>
<evidence type="ECO:0000313" key="2">
    <source>
        <dbReference type="Proteomes" id="UP000308530"/>
    </source>
</evidence>
<dbReference type="Pfam" id="PF03928">
    <property type="entry name" value="HbpS-like"/>
    <property type="match status" value="1"/>
</dbReference>
<dbReference type="RefSeq" id="WP_138286103.1">
    <property type="nucleotide sequence ID" value="NZ_CP058350.1"/>
</dbReference>
<evidence type="ECO:0000313" key="1">
    <source>
        <dbReference type="EMBL" id="QLF70549.1"/>
    </source>
</evidence>
<dbReference type="PANTHER" id="PTHR34309:SF1">
    <property type="entry name" value="PROTEIN GLCG"/>
    <property type="match status" value="1"/>
</dbReference>
<name>A0ABX6QPL5_9HYPH</name>
<gene>
    <name evidence="1" type="ORF">FE840_013950</name>
</gene>
<dbReference type="InterPro" id="IPR038084">
    <property type="entry name" value="PduO/GlcC-like_sf"/>
</dbReference>
<accession>A0ABX6QPL5</accession>
<reference evidence="1 2" key="1">
    <citation type="submission" date="2020-06" db="EMBL/GenBank/DDBJ databases">
        <title>Genome sequence of Rhizobium sp strain ADMK78.</title>
        <authorList>
            <person name="Rahi P."/>
        </authorList>
    </citation>
    <scope>NUCLEOTIDE SEQUENCE [LARGE SCALE GENOMIC DNA]</scope>
    <source>
        <strain evidence="1 2">ADMK78</strain>
    </source>
</reference>
<dbReference type="InterPro" id="IPR005624">
    <property type="entry name" value="PduO/GlcC-like"/>
</dbReference>
<organism evidence="1 2">
    <name type="scientific">Peteryoungia desertarenae</name>
    <dbReference type="NCBI Taxonomy" id="1813451"/>
    <lineage>
        <taxon>Bacteria</taxon>
        <taxon>Pseudomonadati</taxon>
        <taxon>Pseudomonadota</taxon>
        <taxon>Alphaproteobacteria</taxon>
        <taxon>Hyphomicrobiales</taxon>
        <taxon>Rhizobiaceae</taxon>
        <taxon>Peteryoungia</taxon>
    </lineage>
</organism>
<dbReference type="InterPro" id="IPR052517">
    <property type="entry name" value="GlcG_carb_metab_protein"/>
</dbReference>
<keyword evidence="2" id="KW-1185">Reference proteome</keyword>